<feature type="transmembrane region" description="Helical" evidence="6">
    <location>
        <begin position="73"/>
        <end position="94"/>
    </location>
</feature>
<keyword evidence="4 8" id="KW-0418">Kinase</keyword>
<evidence type="ECO:0000256" key="5">
    <source>
        <dbReference type="ARBA" id="ARBA00023012"/>
    </source>
</evidence>
<gene>
    <name evidence="8" type="ORF">EI77_02973</name>
</gene>
<feature type="domain" description="Histidine kinase" evidence="7">
    <location>
        <begin position="321"/>
        <end position="512"/>
    </location>
</feature>
<feature type="transmembrane region" description="Helical" evidence="6">
    <location>
        <begin position="42"/>
        <end position="61"/>
    </location>
</feature>
<dbReference type="PANTHER" id="PTHR43711:SF1">
    <property type="entry name" value="HISTIDINE KINASE 1"/>
    <property type="match status" value="1"/>
</dbReference>
<evidence type="ECO:0000256" key="6">
    <source>
        <dbReference type="SAM" id="Phobius"/>
    </source>
</evidence>
<keyword evidence="9" id="KW-1185">Reference proteome</keyword>
<name>A0A4R7RUH9_9BACT</name>
<keyword evidence="3" id="KW-0808">Transferase</keyword>
<evidence type="ECO:0000313" key="8">
    <source>
        <dbReference type="EMBL" id="TDU69321.1"/>
    </source>
</evidence>
<dbReference type="InterPro" id="IPR005467">
    <property type="entry name" value="His_kinase_dom"/>
</dbReference>
<keyword evidence="6" id="KW-0812">Transmembrane</keyword>
<organism evidence="8 9">
    <name type="scientific">Prosthecobacter fusiformis</name>
    <dbReference type="NCBI Taxonomy" id="48464"/>
    <lineage>
        <taxon>Bacteria</taxon>
        <taxon>Pseudomonadati</taxon>
        <taxon>Verrucomicrobiota</taxon>
        <taxon>Verrucomicrobiia</taxon>
        <taxon>Verrucomicrobiales</taxon>
        <taxon>Verrucomicrobiaceae</taxon>
        <taxon>Prosthecobacter</taxon>
    </lineage>
</organism>
<proteinExistence type="predicted"/>
<dbReference type="InterPro" id="IPR004358">
    <property type="entry name" value="Sig_transdc_His_kin-like_C"/>
</dbReference>
<dbReference type="Pfam" id="PF02518">
    <property type="entry name" value="HATPase_c"/>
    <property type="match status" value="1"/>
</dbReference>
<dbReference type="AlphaFoldDB" id="A0A4R7RUH9"/>
<dbReference type="SUPFAM" id="SSF55874">
    <property type="entry name" value="ATPase domain of HSP90 chaperone/DNA topoisomerase II/histidine kinase"/>
    <property type="match status" value="1"/>
</dbReference>
<dbReference type="OrthoDB" id="183776at2"/>
<evidence type="ECO:0000259" key="7">
    <source>
        <dbReference type="PROSITE" id="PS50109"/>
    </source>
</evidence>
<accession>A0A4R7RUH9</accession>
<reference evidence="8 9" key="1">
    <citation type="submission" date="2019-03" db="EMBL/GenBank/DDBJ databases">
        <title>Genomic Encyclopedia of Archaeal and Bacterial Type Strains, Phase II (KMG-II): from individual species to whole genera.</title>
        <authorList>
            <person name="Goeker M."/>
        </authorList>
    </citation>
    <scope>NUCLEOTIDE SEQUENCE [LARGE SCALE GENOMIC DNA]</scope>
    <source>
        <strain evidence="8 9">ATCC 25309</strain>
    </source>
</reference>
<dbReference type="PROSITE" id="PS50109">
    <property type="entry name" value="HIS_KIN"/>
    <property type="match status" value="1"/>
</dbReference>
<dbReference type="SMART" id="SM00387">
    <property type="entry name" value="HATPase_c"/>
    <property type="match status" value="1"/>
</dbReference>
<dbReference type="GO" id="GO:0000160">
    <property type="term" value="P:phosphorelay signal transduction system"/>
    <property type="evidence" value="ECO:0007669"/>
    <property type="project" value="UniProtKB-KW"/>
</dbReference>
<comment type="caution">
    <text evidence="8">The sequence shown here is derived from an EMBL/GenBank/DDBJ whole genome shotgun (WGS) entry which is preliminary data.</text>
</comment>
<dbReference type="RefSeq" id="WP_133796012.1">
    <property type="nucleotide sequence ID" value="NZ_SOCA01000005.1"/>
</dbReference>
<evidence type="ECO:0000313" key="9">
    <source>
        <dbReference type="Proteomes" id="UP000295662"/>
    </source>
</evidence>
<dbReference type="PRINTS" id="PR00344">
    <property type="entry name" value="BCTRLSENSOR"/>
</dbReference>
<evidence type="ECO:0000256" key="2">
    <source>
        <dbReference type="ARBA" id="ARBA00012438"/>
    </source>
</evidence>
<evidence type="ECO:0000256" key="4">
    <source>
        <dbReference type="ARBA" id="ARBA00022777"/>
    </source>
</evidence>
<dbReference type="PANTHER" id="PTHR43711">
    <property type="entry name" value="TWO-COMPONENT HISTIDINE KINASE"/>
    <property type="match status" value="1"/>
</dbReference>
<dbReference type="Gene3D" id="3.30.565.10">
    <property type="entry name" value="Histidine kinase-like ATPase, C-terminal domain"/>
    <property type="match status" value="1"/>
</dbReference>
<evidence type="ECO:0000256" key="3">
    <source>
        <dbReference type="ARBA" id="ARBA00022679"/>
    </source>
</evidence>
<comment type="catalytic activity">
    <reaction evidence="1">
        <text>ATP + protein L-histidine = ADP + protein N-phospho-L-histidine.</text>
        <dbReference type="EC" id="2.7.13.3"/>
    </reaction>
</comment>
<dbReference type="Proteomes" id="UP000295662">
    <property type="component" value="Unassembled WGS sequence"/>
</dbReference>
<evidence type="ECO:0000256" key="1">
    <source>
        <dbReference type="ARBA" id="ARBA00000085"/>
    </source>
</evidence>
<dbReference type="InterPro" id="IPR036890">
    <property type="entry name" value="HATPase_C_sf"/>
</dbReference>
<dbReference type="GO" id="GO:0004673">
    <property type="term" value="F:protein histidine kinase activity"/>
    <property type="evidence" value="ECO:0007669"/>
    <property type="project" value="UniProtKB-EC"/>
</dbReference>
<dbReference type="InterPro" id="IPR050736">
    <property type="entry name" value="Sensor_HK_Regulatory"/>
</dbReference>
<dbReference type="InterPro" id="IPR003594">
    <property type="entry name" value="HATPase_dom"/>
</dbReference>
<keyword evidence="5" id="KW-0902">Two-component regulatory system</keyword>
<dbReference type="EC" id="2.7.13.3" evidence="2"/>
<keyword evidence="6" id="KW-0472">Membrane</keyword>
<dbReference type="EMBL" id="SOCA01000005">
    <property type="protein sequence ID" value="TDU69321.1"/>
    <property type="molecule type" value="Genomic_DNA"/>
</dbReference>
<protein>
    <recommendedName>
        <fullName evidence="2">histidine kinase</fullName>
        <ecNumber evidence="2">2.7.13.3</ecNumber>
    </recommendedName>
</protein>
<sequence length="512" mass="56482">MNSISTLFPTFSSYANLGRLSDRAQELYTNSRELVYRRTDRMFAVLMAIQWLAGIVAALWISPMTWSGSSSQVHIHVWAAVLLGGVISSLPIFLAWKQPGKLSTRLTIAVGQPLTSALLIHLMGGRIETHFHIFGSLAFLAFYLDWRVLLTATLVVASDHLLRGLLWPQSVFGVLTASSWRWLEHAAWVLFEDTFLLISIRNSLRDRMDVATRQAALESQKSVIEHEVQERTAELRTVHSQLLDASRHAGMAEVATNVLHNVGNVLNSVNVSAETVAEKVQNFRLNRLVAVAEMLREHGDDLPNFLTHDPRGRELPAYIIKVSESLAGPQNAILEEVRLLRKNIDHVKEVVAMQQSNARGSTVLESVPPVELVEEAIRINSAALQRHEISLVRDYADVPVITTDRHQVLQILVNLLSNAKQAVDGDHDDKHVHVRISQDGMDTVNIAIADSGVGIPPENLTRVFQHGFTTRVDGHGFGLHSGALAARALGGTLKVHSDGLGRGATFTLALPL</sequence>
<keyword evidence="6" id="KW-1133">Transmembrane helix</keyword>
<feature type="transmembrane region" description="Helical" evidence="6">
    <location>
        <begin position="130"/>
        <end position="149"/>
    </location>
</feature>